<dbReference type="InterPro" id="IPR007482">
    <property type="entry name" value="Tyr_Pase-like_PTPLA"/>
</dbReference>
<evidence type="ECO:0000256" key="2">
    <source>
        <dbReference type="ARBA" id="ARBA00005194"/>
    </source>
</evidence>
<dbReference type="Proteomes" id="UP000019384">
    <property type="component" value="Unassembled WGS sequence"/>
</dbReference>
<feature type="transmembrane region" description="Helical" evidence="14">
    <location>
        <begin position="174"/>
        <end position="194"/>
    </location>
</feature>
<comment type="caution">
    <text evidence="14">Lacks conserved residue(s) required for the propagation of feature annotation.</text>
</comment>
<keyword evidence="16" id="KW-1185">Reference proteome</keyword>
<comment type="catalytic activity">
    <reaction evidence="13 14">
        <text>a very-long-chain (3R)-3-hydroxyacyl-CoA = a very-long-chain (2E)-enoyl-CoA + H2O</text>
        <dbReference type="Rhea" id="RHEA:45812"/>
        <dbReference type="ChEBI" id="CHEBI:15377"/>
        <dbReference type="ChEBI" id="CHEBI:83728"/>
        <dbReference type="ChEBI" id="CHEBI:85440"/>
        <dbReference type="EC" id="4.2.1.134"/>
    </reaction>
</comment>
<dbReference type="PANTHER" id="PTHR11035:SF3">
    <property type="entry name" value="VERY-LONG-CHAIN (3R)-3-HYDROXYACYL-COA DEHYDRATASE"/>
    <property type="match status" value="1"/>
</dbReference>
<name>W6MKW3_9ASCO</name>
<dbReference type="GO" id="GO:0030497">
    <property type="term" value="P:fatty acid elongation"/>
    <property type="evidence" value="ECO:0007669"/>
    <property type="project" value="TreeGrafter"/>
</dbReference>
<dbReference type="EC" id="4.2.1.134" evidence="4 14"/>
<dbReference type="AlphaFoldDB" id="W6MKW3"/>
<evidence type="ECO:0000256" key="14">
    <source>
        <dbReference type="RuleBase" id="RU363109"/>
    </source>
</evidence>
<dbReference type="EMBL" id="HG793127">
    <property type="protein sequence ID" value="CDK27036.1"/>
    <property type="molecule type" value="Genomic_DNA"/>
</dbReference>
<feature type="transmembrane region" description="Helical" evidence="14">
    <location>
        <begin position="143"/>
        <end position="162"/>
    </location>
</feature>
<organism evidence="15 16">
    <name type="scientific">Kuraishia capsulata CBS 1993</name>
    <dbReference type="NCBI Taxonomy" id="1382522"/>
    <lineage>
        <taxon>Eukaryota</taxon>
        <taxon>Fungi</taxon>
        <taxon>Dikarya</taxon>
        <taxon>Ascomycota</taxon>
        <taxon>Saccharomycotina</taxon>
        <taxon>Pichiomycetes</taxon>
        <taxon>Pichiales</taxon>
        <taxon>Pichiaceae</taxon>
        <taxon>Kuraishia</taxon>
    </lineage>
</organism>
<evidence type="ECO:0000256" key="13">
    <source>
        <dbReference type="ARBA" id="ARBA00036671"/>
    </source>
</evidence>
<keyword evidence="8 14" id="KW-1133">Transmembrane helix</keyword>
<dbReference type="GO" id="GO:0102158">
    <property type="term" value="F:very-long-chain (3R)-3-hydroxyacyl-CoA dehydratase activity"/>
    <property type="evidence" value="ECO:0007669"/>
    <property type="project" value="UniProtKB-EC"/>
</dbReference>
<evidence type="ECO:0000313" key="16">
    <source>
        <dbReference type="Proteomes" id="UP000019384"/>
    </source>
</evidence>
<evidence type="ECO:0000256" key="5">
    <source>
        <dbReference type="ARBA" id="ARBA00022516"/>
    </source>
</evidence>
<evidence type="ECO:0000313" key="15">
    <source>
        <dbReference type="EMBL" id="CDK27036.1"/>
    </source>
</evidence>
<comment type="function">
    <text evidence="14">Catalyzes the third of the four reactions of the long-chain fatty acids elongation cycle. This endoplasmic reticulum-bound enzymatic process, allows the addition of two carbons to the chain of long- and very long-chain fatty acids/VLCFAs per cycle. This enzyme catalyzes the dehydration of the 3-hydroxyacyl-CoA intermediate into trans-2,3-enoyl-CoA, within each cycle of fatty acid elongation. Thereby, it participates to the production of VLCFAs of different chain lengths that are involved in multiple biological processes as precursors of membrane lipids and lipid mediators.</text>
</comment>
<keyword evidence="12 14" id="KW-0456">Lyase</keyword>
<keyword evidence="9 14" id="KW-0443">Lipid metabolism</keyword>
<keyword evidence="7 14" id="KW-0276">Fatty acid metabolism</keyword>
<comment type="subcellular location">
    <subcellularLocation>
        <location evidence="14">Endoplasmic reticulum membrane</location>
        <topology evidence="14">Multi-pass membrane protein</topology>
    </subcellularLocation>
    <subcellularLocation>
        <location evidence="1">Membrane</location>
        <topology evidence="1">Multi-pass membrane protein</topology>
    </subcellularLocation>
</comment>
<dbReference type="UniPathway" id="UPA00094"/>
<evidence type="ECO:0000256" key="4">
    <source>
        <dbReference type="ARBA" id="ARBA00013122"/>
    </source>
</evidence>
<dbReference type="GO" id="GO:0005789">
    <property type="term" value="C:endoplasmic reticulum membrane"/>
    <property type="evidence" value="ECO:0007669"/>
    <property type="project" value="UniProtKB-SubCell"/>
</dbReference>
<sequence length="221" mass="25100">MSSELTPAKKLIAAYNSISGGLWGIVLFNTVSLSLWVGQPEFFQLSNKTTTFIQTLAAIEIYNAATGLVKSPVFTTVMQVLSRYLLVWGIFQVLPDSPANGHWSYITLSLCWSVTEIIRYFYYSQNILTNGNPPKILTILRYNTFYVLYPAGVASELTMVYLSLDEAKEVVGVWYYYLLIAVMFTYIPGFYTLYTHMIKQRKKAMKALREGGKESKEKKAN</sequence>
<reference evidence="15" key="1">
    <citation type="submission" date="2013-12" db="EMBL/GenBank/DDBJ databases">
        <authorList>
            <person name="Genoscope - CEA"/>
        </authorList>
    </citation>
    <scope>NUCLEOTIDE SEQUENCE</scope>
    <source>
        <strain evidence="15">CBS 1993</strain>
    </source>
</reference>
<comment type="similarity">
    <text evidence="3 14">Belongs to the very long-chain fatty acids dehydratase HACD family.</text>
</comment>
<evidence type="ECO:0000256" key="3">
    <source>
        <dbReference type="ARBA" id="ARBA00007811"/>
    </source>
</evidence>
<comment type="pathway">
    <text evidence="2 14">Lipid metabolism; fatty acid biosynthesis.</text>
</comment>
<reference evidence="15" key="2">
    <citation type="submission" date="2014-02" db="EMBL/GenBank/DDBJ databases">
        <title>Complete DNA sequence of /Kuraishia capsulata/ illustrates novel genomic features among budding yeasts (/Saccharomycotina/).</title>
        <authorList>
            <person name="Morales L."/>
            <person name="Noel B."/>
            <person name="Porcel B."/>
            <person name="Marcet-Houben M."/>
            <person name="Hullo M-F."/>
            <person name="Sacerdot C."/>
            <person name="Tekaia F."/>
            <person name="Leh-Louis V."/>
            <person name="Despons L."/>
            <person name="Khanna V."/>
            <person name="Aury J-M."/>
            <person name="Barbe V."/>
            <person name="Couloux A."/>
            <person name="Labadie K."/>
            <person name="Pelletier E."/>
            <person name="Souciet J-L."/>
            <person name="Boekhout T."/>
            <person name="Gabaldon T."/>
            <person name="Wincker P."/>
            <person name="Dujon B."/>
        </authorList>
    </citation>
    <scope>NUCLEOTIDE SEQUENCE</scope>
    <source>
        <strain evidence="15">CBS 1993</strain>
    </source>
</reference>
<protein>
    <recommendedName>
        <fullName evidence="4 14">Very-long-chain (3R)-3-hydroxyacyl-CoA dehydratase</fullName>
        <ecNumber evidence="4 14">4.2.1.134</ecNumber>
    </recommendedName>
</protein>
<dbReference type="GO" id="GO:0042761">
    <property type="term" value="P:very long-chain fatty acid biosynthetic process"/>
    <property type="evidence" value="ECO:0007669"/>
    <property type="project" value="TreeGrafter"/>
</dbReference>
<dbReference type="HOGENOM" id="CLU_034302_6_1_1"/>
<dbReference type="GO" id="GO:0030148">
    <property type="term" value="P:sphingolipid biosynthetic process"/>
    <property type="evidence" value="ECO:0007669"/>
    <property type="project" value="TreeGrafter"/>
</dbReference>
<keyword evidence="5 14" id="KW-0444">Lipid biosynthesis</keyword>
<dbReference type="OrthoDB" id="46988at2759"/>
<evidence type="ECO:0000256" key="1">
    <source>
        <dbReference type="ARBA" id="ARBA00004141"/>
    </source>
</evidence>
<keyword evidence="6 14" id="KW-0812">Transmembrane</keyword>
<feature type="transmembrane region" description="Helical" evidence="14">
    <location>
        <begin position="12"/>
        <end position="37"/>
    </location>
</feature>
<evidence type="ECO:0000256" key="11">
    <source>
        <dbReference type="ARBA" id="ARBA00023160"/>
    </source>
</evidence>
<proteinExistence type="inferred from homology"/>
<accession>W6MKW3</accession>
<gene>
    <name evidence="15" type="ORF">KUCA_T00003013001</name>
</gene>
<evidence type="ECO:0000256" key="6">
    <source>
        <dbReference type="ARBA" id="ARBA00022692"/>
    </source>
</evidence>
<dbReference type="RefSeq" id="XP_022459032.1">
    <property type="nucleotide sequence ID" value="XM_022603314.1"/>
</dbReference>
<evidence type="ECO:0000256" key="12">
    <source>
        <dbReference type="ARBA" id="ARBA00023239"/>
    </source>
</evidence>
<evidence type="ECO:0000256" key="9">
    <source>
        <dbReference type="ARBA" id="ARBA00023098"/>
    </source>
</evidence>
<feature type="transmembrane region" description="Helical" evidence="14">
    <location>
        <begin position="103"/>
        <end position="122"/>
    </location>
</feature>
<dbReference type="GeneID" id="34520420"/>
<dbReference type="Pfam" id="PF04387">
    <property type="entry name" value="PTPLA"/>
    <property type="match status" value="1"/>
</dbReference>
<keyword evidence="10 14" id="KW-0472">Membrane</keyword>
<keyword evidence="14" id="KW-0256">Endoplasmic reticulum</keyword>
<evidence type="ECO:0000256" key="8">
    <source>
        <dbReference type="ARBA" id="ARBA00022989"/>
    </source>
</evidence>
<keyword evidence="11 14" id="KW-0275">Fatty acid biosynthesis</keyword>
<dbReference type="STRING" id="1382522.W6MKW3"/>
<evidence type="ECO:0000256" key="7">
    <source>
        <dbReference type="ARBA" id="ARBA00022832"/>
    </source>
</evidence>
<evidence type="ECO:0000256" key="10">
    <source>
        <dbReference type="ARBA" id="ARBA00023136"/>
    </source>
</evidence>
<dbReference type="PANTHER" id="PTHR11035">
    <property type="entry name" value="VERY-LONG-CHAIN (3R)-3-HYDROXYACYL-COA DEHYDRATASE"/>
    <property type="match status" value="1"/>
</dbReference>